<accession>A0ABX1PB72</accession>
<keyword evidence="2" id="KW-1185">Reference proteome</keyword>
<dbReference type="EMBL" id="QMEB01000188">
    <property type="protein sequence ID" value="NMG21719.1"/>
    <property type="molecule type" value="Genomic_DNA"/>
</dbReference>
<gene>
    <name evidence="1" type="ORF">DP116_20635</name>
</gene>
<organism evidence="1 2">
    <name type="scientific">Brasilonema bromeliae SPC951</name>
    <dbReference type="NCBI Taxonomy" id="385972"/>
    <lineage>
        <taxon>Bacteria</taxon>
        <taxon>Bacillati</taxon>
        <taxon>Cyanobacteriota</taxon>
        <taxon>Cyanophyceae</taxon>
        <taxon>Nostocales</taxon>
        <taxon>Scytonemataceae</taxon>
        <taxon>Brasilonema</taxon>
        <taxon>Bromeliae group (in: Brasilonema)</taxon>
    </lineage>
</organism>
<proteinExistence type="predicted"/>
<reference evidence="1 2" key="1">
    <citation type="submission" date="2018-06" db="EMBL/GenBank/DDBJ databases">
        <title>Comparative genomics of Brasilonema spp. strains.</title>
        <authorList>
            <person name="Alvarenga D.O."/>
            <person name="Fiore M.F."/>
            <person name="Varani A.M."/>
        </authorList>
    </citation>
    <scope>NUCLEOTIDE SEQUENCE [LARGE SCALE GENOMIC DNA]</scope>
    <source>
        <strain evidence="1 2">SPC951</strain>
    </source>
</reference>
<evidence type="ECO:0000313" key="2">
    <source>
        <dbReference type="Proteomes" id="UP000718564"/>
    </source>
</evidence>
<dbReference type="RefSeq" id="WP_169156950.1">
    <property type="nucleotide sequence ID" value="NZ_CAWPJE010000183.1"/>
</dbReference>
<evidence type="ECO:0000313" key="1">
    <source>
        <dbReference type="EMBL" id="NMG21719.1"/>
    </source>
</evidence>
<protein>
    <submittedName>
        <fullName evidence="1">Uncharacterized protein</fullName>
    </submittedName>
</protein>
<comment type="caution">
    <text evidence="1">The sequence shown here is derived from an EMBL/GenBank/DDBJ whole genome shotgun (WGS) entry which is preliminary data.</text>
</comment>
<dbReference type="Proteomes" id="UP000718564">
    <property type="component" value="Unassembled WGS sequence"/>
</dbReference>
<name>A0ABX1PB72_9CYAN</name>
<sequence>MVRQFWILDLNLWIDPTDGFKGLGILDLNLWIDSTDGFFGLYHQGIIGQVYDFLVIQSSYLWKLWKT</sequence>